<dbReference type="EMBL" id="MTLA01000012">
    <property type="protein sequence ID" value="OOP70196.1"/>
    <property type="molecule type" value="Genomic_DNA"/>
</dbReference>
<proteinExistence type="predicted"/>
<name>A0A8E2IBC2_9BACI</name>
<dbReference type="AlphaFoldDB" id="A0A8E2IBC2"/>
<organism evidence="1 2">
    <name type="scientific">Heyndrickxia oleronia</name>
    <dbReference type="NCBI Taxonomy" id="38875"/>
    <lineage>
        <taxon>Bacteria</taxon>
        <taxon>Bacillati</taxon>
        <taxon>Bacillota</taxon>
        <taxon>Bacilli</taxon>
        <taxon>Bacillales</taxon>
        <taxon>Bacillaceae</taxon>
        <taxon>Heyndrickxia</taxon>
    </lineage>
</organism>
<dbReference type="RefSeq" id="WP_078109252.1">
    <property type="nucleotide sequence ID" value="NZ_CP065424.1"/>
</dbReference>
<evidence type="ECO:0000313" key="2">
    <source>
        <dbReference type="Proteomes" id="UP000189761"/>
    </source>
</evidence>
<keyword evidence="2" id="KW-1185">Reference proteome</keyword>
<protein>
    <submittedName>
        <fullName evidence="1">Uncharacterized protein</fullName>
    </submittedName>
</protein>
<evidence type="ECO:0000313" key="1">
    <source>
        <dbReference type="EMBL" id="OOP70196.1"/>
    </source>
</evidence>
<sequence length="86" mass="9803">MNAAEAKKLTNSSIPELSNMFIRNLENEIQTAARRGYFYTDLEIGKIENICSITNKVVEHFQKLGFETEVSDLDLTVKVSVSWYKA</sequence>
<comment type="caution">
    <text evidence="1">The sequence shown here is derived from an EMBL/GenBank/DDBJ whole genome shotgun (WGS) entry which is preliminary data.</text>
</comment>
<gene>
    <name evidence="1" type="ORF">BWZ43_01235</name>
</gene>
<accession>A0A8E2IBC2</accession>
<reference evidence="1 2" key="1">
    <citation type="submission" date="2017-01" db="EMBL/GenBank/DDBJ databases">
        <title>Draft genome sequence of Bacillus oleronius.</title>
        <authorList>
            <person name="Allam M."/>
        </authorList>
    </citation>
    <scope>NUCLEOTIDE SEQUENCE [LARGE SCALE GENOMIC DNA]</scope>
    <source>
        <strain evidence="1 2">DSM 9356</strain>
    </source>
</reference>
<dbReference type="Proteomes" id="UP000189761">
    <property type="component" value="Unassembled WGS sequence"/>
</dbReference>